<dbReference type="Proteomes" id="UP000283087">
    <property type="component" value="Unassembled WGS sequence"/>
</dbReference>
<dbReference type="EMBL" id="RQXW01000001">
    <property type="protein sequence ID" value="RTE67383.1"/>
    <property type="molecule type" value="Genomic_DNA"/>
</dbReference>
<feature type="compositionally biased region" description="Polar residues" evidence="1">
    <location>
        <begin position="1"/>
        <end position="21"/>
    </location>
</feature>
<feature type="compositionally biased region" description="Polar residues" evidence="1">
    <location>
        <begin position="47"/>
        <end position="56"/>
    </location>
</feature>
<gene>
    <name evidence="2" type="ORF">EH243_00055</name>
</gene>
<evidence type="ECO:0000313" key="2">
    <source>
        <dbReference type="EMBL" id="RTE67383.1"/>
    </source>
</evidence>
<feature type="region of interest" description="Disordered" evidence="1">
    <location>
        <begin position="1"/>
        <end position="56"/>
    </location>
</feature>
<keyword evidence="3" id="KW-1185">Reference proteome</keyword>
<accession>A0A430KVM4</accession>
<comment type="caution">
    <text evidence="2">The sequence shown here is derived from an EMBL/GenBank/DDBJ whole genome shotgun (WGS) entry which is preliminary data.</text>
</comment>
<dbReference type="RefSeq" id="WP_126156593.1">
    <property type="nucleotide sequence ID" value="NZ_RQXW01000001.1"/>
</dbReference>
<dbReference type="OrthoDB" id="9848206at2"/>
<evidence type="ECO:0000313" key="3">
    <source>
        <dbReference type="Proteomes" id="UP000283087"/>
    </source>
</evidence>
<proteinExistence type="predicted"/>
<feature type="compositionally biased region" description="Low complexity" evidence="1">
    <location>
        <begin position="72"/>
        <end position="86"/>
    </location>
</feature>
<name>A0A430KVM4_9GAMM</name>
<feature type="region of interest" description="Disordered" evidence="1">
    <location>
        <begin position="71"/>
        <end position="116"/>
    </location>
</feature>
<dbReference type="AlphaFoldDB" id="A0A430KVM4"/>
<sequence length="116" mass="12713">MSNGGQQIESLLRRISQQQNAPAGETFDLQNPIAGGLGRVGSVSLSNNSRQSQQGFSSLISTMRMLREIPGLNAEQLQQNQQRQAAWPDPETVPMPPVDEQFNTQPDPADEDIIPD</sequence>
<reference evidence="2 3" key="1">
    <citation type="submission" date="2018-11" db="EMBL/GenBank/DDBJ databases">
        <title>The draft genome sequence of Amphritea opalescens ANRC-JH13T.</title>
        <authorList>
            <person name="Fang Z."/>
            <person name="Zhang Y."/>
            <person name="Han X."/>
        </authorList>
    </citation>
    <scope>NUCLEOTIDE SEQUENCE [LARGE SCALE GENOMIC DNA]</scope>
    <source>
        <strain evidence="2 3">ANRC-JH13</strain>
    </source>
</reference>
<protein>
    <submittedName>
        <fullName evidence="2">Uncharacterized protein</fullName>
    </submittedName>
</protein>
<organism evidence="2 3">
    <name type="scientific">Amphritea opalescens</name>
    <dbReference type="NCBI Taxonomy" id="2490544"/>
    <lineage>
        <taxon>Bacteria</taxon>
        <taxon>Pseudomonadati</taxon>
        <taxon>Pseudomonadota</taxon>
        <taxon>Gammaproteobacteria</taxon>
        <taxon>Oceanospirillales</taxon>
        <taxon>Oceanospirillaceae</taxon>
        <taxon>Amphritea</taxon>
    </lineage>
</organism>
<evidence type="ECO:0000256" key="1">
    <source>
        <dbReference type="SAM" id="MobiDB-lite"/>
    </source>
</evidence>